<evidence type="ECO:0008006" key="5">
    <source>
        <dbReference type="Google" id="ProtNLM"/>
    </source>
</evidence>
<feature type="region of interest" description="Disordered" evidence="1">
    <location>
        <begin position="237"/>
        <end position="272"/>
    </location>
</feature>
<dbReference type="EMBL" id="QZAN01000002">
    <property type="protein sequence ID" value="THW67635.1"/>
    <property type="molecule type" value="Genomic_DNA"/>
</dbReference>
<evidence type="ECO:0000313" key="4">
    <source>
        <dbReference type="Proteomes" id="UP000310421"/>
    </source>
</evidence>
<feature type="transmembrane region" description="Helical" evidence="2">
    <location>
        <begin position="20"/>
        <end position="43"/>
    </location>
</feature>
<name>A0A4S8ZNF9_AURPU</name>
<dbReference type="AlphaFoldDB" id="A0A4S8ZNF9"/>
<keyword evidence="2" id="KW-1133">Transmembrane helix</keyword>
<reference evidence="3 4" key="1">
    <citation type="submission" date="2018-10" db="EMBL/GenBank/DDBJ databases">
        <title>Fifty Aureobasidium pullulans genomes reveal a recombining polyextremotolerant generalist.</title>
        <authorList>
            <person name="Gostincar C."/>
            <person name="Turk M."/>
            <person name="Zajc J."/>
            <person name="Gunde-Cimerman N."/>
        </authorList>
    </citation>
    <scope>NUCLEOTIDE SEQUENCE [LARGE SCALE GENOMIC DNA]</scope>
    <source>
        <strain evidence="3 4">EXF-10751</strain>
    </source>
</reference>
<evidence type="ECO:0000256" key="1">
    <source>
        <dbReference type="SAM" id="MobiDB-lite"/>
    </source>
</evidence>
<evidence type="ECO:0000313" key="3">
    <source>
        <dbReference type="EMBL" id="THW67635.1"/>
    </source>
</evidence>
<protein>
    <recommendedName>
        <fullName evidence="5">Transmembrane protein</fullName>
    </recommendedName>
</protein>
<keyword evidence="2" id="KW-0472">Membrane</keyword>
<gene>
    <name evidence="3" type="ORF">D6D20_00439</name>
</gene>
<evidence type="ECO:0000256" key="2">
    <source>
        <dbReference type="SAM" id="Phobius"/>
    </source>
</evidence>
<dbReference type="Proteomes" id="UP000310421">
    <property type="component" value="Unassembled WGS sequence"/>
</dbReference>
<sequence length="445" mass="49149">MRVGLLAGPRSLEDIAEFLIIPVLLELGLVILIAFHAGFTMVCHVFTKVFRLDGLVGQLCTTAVLTSIRHILSHLISFIRIVTRAIFDIALAFWFWTATSWLALFVFGVKWVKSKVVVKDTKSTDTDKMLTDLVNCIVMLKDRIVNLENAAATQEKSIARLLSPDTAIIPDDLSSKKSSDCFDSDSCTEGQLTPATNDDGVLQDCSGAVSDCSEASSVQYTPNSSTTTTSAVIYTPPSVTSVHSHGNNAASSGVNDTQKRPDSGGSTHSRMPVLTSTTTKTIDELPIATPEVKPSNMEISSLHNIRPESSVNARSQAPWDRLTMSVQLALLRWLAPTSPNEPDPFVVPKLLEIRERVHLETVSDDVAKELQAQLKNAKMMGQRRMKEVKSLQSQTMKKLQLCTDDEKGKFVMLDWNIDAYQNIFENLEDAEIEVDEALEFIGKYR</sequence>
<organism evidence="3 4">
    <name type="scientific">Aureobasidium pullulans</name>
    <name type="common">Black yeast</name>
    <name type="synonym">Pullularia pullulans</name>
    <dbReference type="NCBI Taxonomy" id="5580"/>
    <lineage>
        <taxon>Eukaryota</taxon>
        <taxon>Fungi</taxon>
        <taxon>Dikarya</taxon>
        <taxon>Ascomycota</taxon>
        <taxon>Pezizomycotina</taxon>
        <taxon>Dothideomycetes</taxon>
        <taxon>Dothideomycetidae</taxon>
        <taxon>Dothideales</taxon>
        <taxon>Saccotheciaceae</taxon>
        <taxon>Aureobasidium</taxon>
    </lineage>
</organism>
<feature type="compositionally biased region" description="Polar residues" evidence="1">
    <location>
        <begin position="237"/>
        <end position="256"/>
    </location>
</feature>
<accession>A0A4S8ZNF9</accession>
<feature type="transmembrane region" description="Helical" evidence="2">
    <location>
        <begin position="85"/>
        <end position="109"/>
    </location>
</feature>
<comment type="caution">
    <text evidence="3">The sequence shown here is derived from an EMBL/GenBank/DDBJ whole genome shotgun (WGS) entry which is preliminary data.</text>
</comment>
<proteinExistence type="predicted"/>
<keyword evidence="2" id="KW-0812">Transmembrane</keyword>